<evidence type="ECO:0000313" key="2">
    <source>
        <dbReference type="Proteomes" id="UP000886501"/>
    </source>
</evidence>
<dbReference type="Proteomes" id="UP000886501">
    <property type="component" value="Unassembled WGS sequence"/>
</dbReference>
<dbReference type="EMBL" id="MU117979">
    <property type="protein sequence ID" value="KAF9650965.1"/>
    <property type="molecule type" value="Genomic_DNA"/>
</dbReference>
<name>A0ACB6ZMH0_THEGA</name>
<sequence>MYTSSPDFSTYVDVHLVLSPFQMSEGSRQFNAWRNLARLYARTDFVMMLDVDFVPCTDFRSFIKHNLNRRLLGLGVDDAEARKLMERFVRGNLAFVIPAFEYTRQEDGTNPDTFPHDKTELLSLVHAEPPRITPFHAAWARGHQSTNYTKYYSVPPGSGQVYQVVKHDNAYEPYTIFSNKAVW</sequence>
<comment type="caution">
    <text evidence="1">The sequence shown here is derived from an EMBL/GenBank/DDBJ whole genome shotgun (WGS) entry which is preliminary data.</text>
</comment>
<gene>
    <name evidence="1" type="ORF">BDM02DRAFT_3111271</name>
</gene>
<reference evidence="1" key="2">
    <citation type="journal article" date="2020" name="Nat. Commun.">
        <title>Large-scale genome sequencing of mycorrhizal fungi provides insights into the early evolution of symbiotic traits.</title>
        <authorList>
            <person name="Miyauchi S."/>
            <person name="Kiss E."/>
            <person name="Kuo A."/>
            <person name="Drula E."/>
            <person name="Kohler A."/>
            <person name="Sanchez-Garcia M."/>
            <person name="Morin E."/>
            <person name="Andreopoulos B."/>
            <person name="Barry K.W."/>
            <person name="Bonito G."/>
            <person name="Buee M."/>
            <person name="Carver A."/>
            <person name="Chen C."/>
            <person name="Cichocki N."/>
            <person name="Clum A."/>
            <person name="Culley D."/>
            <person name="Crous P.W."/>
            <person name="Fauchery L."/>
            <person name="Girlanda M."/>
            <person name="Hayes R.D."/>
            <person name="Keri Z."/>
            <person name="LaButti K."/>
            <person name="Lipzen A."/>
            <person name="Lombard V."/>
            <person name="Magnuson J."/>
            <person name="Maillard F."/>
            <person name="Murat C."/>
            <person name="Nolan M."/>
            <person name="Ohm R.A."/>
            <person name="Pangilinan J."/>
            <person name="Pereira M.F."/>
            <person name="Perotto S."/>
            <person name="Peter M."/>
            <person name="Pfister S."/>
            <person name="Riley R."/>
            <person name="Sitrit Y."/>
            <person name="Stielow J.B."/>
            <person name="Szollosi G."/>
            <person name="Zifcakova L."/>
            <person name="Stursova M."/>
            <person name="Spatafora J.W."/>
            <person name="Tedersoo L."/>
            <person name="Vaario L.M."/>
            <person name="Yamada A."/>
            <person name="Yan M."/>
            <person name="Wang P."/>
            <person name="Xu J."/>
            <person name="Bruns T."/>
            <person name="Baldrian P."/>
            <person name="Vilgalys R."/>
            <person name="Dunand C."/>
            <person name="Henrissat B."/>
            <person name="Grigoriev I.V."/>
            <person name="Hibbett D."/>
            <person name="Nagy L.G."/>
            <person name="Martin F.M."/>
        </authorList>
    </citation>
    <scope>NUCLEOTIDE SEQUENCE</scope>
    <source>
        <strain evidence="1">P2</strain>
    </source>
</reference>
<keyword evidence="2" id="KW-1185">Reference proteome</keyword>
<reference evidence="1" key="1">
    <citation type="submission" date="2019-10" db="EMBL/GenBank/DDBJ databases">
        <authorList>
            <consortium name="DOE Joint Genome Institute"/>
            <person name="Kuo A."/>
            <person name="Miyauchi S."/>
            <person name="Kiss E."/>
            <person name="Drula E."/>
            <person name="Kohler A."/>
            <person name="Sanchez-Garcia M."/>
            <person name="Andreopoulos B."/>
            <person name="Barry K.W."/>
            <person name="Bonito G."/>
            <person name="Buee M."/>
            <person name="Carver A."/>
            <person name="Chen C."/>
            <person name="Cichocki N."/>
            <person name="Clum A."/>
            <person name="Culley D."/>
            <person name="Crous P.W."/>
            <person name="Fauchery L."/>
            <person name="Girlanda M."/>
            <person name="Hayes R."/>
            <person name="Keri Z."/>
            <person name="Labutti K."/>
            <person name="Lipzen A."/>
            <person name="Lombard V."/>
            <person name="Magnuson J."/>
            <person name="Maillard F."/>
            <person name="Morin E."/>
            <person name="Murat C."/>
            <person name="Nolan M."/>
            <person name="Ohm R."/>
            <person name="Pangilinan J."/>
            <person name="Pereira M."/>
            <person name="Perotto S."/>
            <person name="Peter M."/>
            <person name="Riley R."/>
            <person name="Sitrit Y."/>
            <person name="Stielow B."/>
            <person name="Szollosi G."/>
            <person name="Zifcakova L."/>
            <person name="Stursova M."/>
            <person name="Spatafora J.W."/>
            <person name="Tedersoo L."/>
            <person name="Vaario L.-M."/>
            <person name="Yamada A."/>
            <person name="Yan M."/>
            <person name="Wang P."/>
            <person name="Xu J."/>
            <person name="Bruns T."/>
            <person name="Baldrian P."/>
            <person name="Vilgalys R."/>
            <person name="Henrissat B."/>
            <person name="Grigoriev I.V."/>
            <person name="Hibbett D."/>
            <person name="Nagy L.G."/>
            <person name="Martin F.M."/>
        </authorList>
    </citation>
    <scope>NUCLEOTIDE SEQUENCE</scope>
    <source>
        <strain evidence="1">P2</strain>
    </source>
</reference>
<organism evidence="1 2">
    <name type="scientific">Thelephora ganbajun</name>
    <name type="common">Ganba fungus</name>
    <dbReference type="NCBI Taxonomy" id="370292"/>
    <lineage>
        <taxon>Eukaryota</taxon>
        <taxon>Fungi</taxon>
        <taxon>Dikarya</taxon>
        <taxon>Basidiomycota</taxon>
        <taxon>Agaricomycotina</taxon>
        <taxon>Agaricomycetes</taxon>
        <taxon>Thelephorales</taxon>
        <taxon>Thelephoraceae</taxon>
        <taxon>Thelephora</taxon>
    </lineage>
</organism>
<evidence type="ECO:0000313" key="1">
    <source>
        <dbReference type="EMBL" id="KAF9650965.1"/>
    </source>
</evidence>
<proteinExistence type="predicted"/>
<protein>
    <submittedName>
        <fullName evidence="1">Uncharacterized protein</fullName>
    </submittedName>
</protein>
<accession>A0ACB6ZMH0</accession>